<keyword evidence="4" id="KW-1185">Reference proteome</keyword>
<evidence type="ECO:0000256" key="2">
    <source>
        <dbReference type="SAM" id="MobiDB-lite"/>
    </source>
</evidence>
<feature type="coiled-coil region" evidence="1">
    <location>
        <begin position="68"/>
        <end position="126"/>
    </location>
</feature>
<evidence type="ECO:0000313" key="4">
    <source>
        <dbReference type="Proteomes" id="UP000683925"/>
    </source>
</evidence>
<reference evidence="3" key="1">
    <citation type="submission" date="2021-01" db="EMBL/GenBank/DDBJ databases">
        <authorList>
            <consortium name="Genoscope - CEA"/>
            <person name="William W."/>
        </authorList>
    </citation>
    <scope>NUCLEOTIDE SEQUENCE</scope>
</reference>
<organism evidence="3 4">
    <name type="scientific">Paramecium octaurelia</name>
    <dbReference type="NCBI Taxonomy" id="43137"/>
    <lineage>
        <taxon>Eukaryota</taxon>
        <taxon>Sar</taxon>
        <taxon>Alveolata</taxon>
        <taxon>Ciliophora</taxon>
        <taxon>Intramacronucleata</taxon>
        <taxon>Oligohymenophorea</taxon>
        <taxon>Peniculida</taxon>
        <taxon>Parameciidae</taxon>
        <taxon>Paramecium</taxon>
    </lineage>
</organism>
<dbReference type="OrthoDB" id="310523at2759"/>
<proteinExistence type="predicted"/>
<evidence type="ECO:0008006" key="5">
    <source>
        <dbReference type="Google" id="ProtNLM"/>
    </source>
</evidence>
<dbReference type="OMA" id="HIACLGR"/>
<keyword evidence="1" id="KW-0175">Coiled coil</keyword>
<feature type="region of interest" description="Disordered" evidence="2">
    <location>
        <begin position="228"/>
        <end position="250"/>
    </location>
</feature>
<evidence type="ECO:0000313" key="3">
    <source>
        <dbReference type="EMBL" id="CAD8184389.1"/>
    </source>
</evidence>
<dbReference type="EMBL" id="CAJJDP010000082">
    <property type="protein sequence ID" value="CAD8184389.1"/>
    <property type="molecule type" value="Genomic_DNA"/>
</dbReference>
<gene>
    <name evidence="3" type="ORF">POCTA_138.1.T0830069</name>
</gene>
<name>A0A8S1W951_PAROT</name>
<comment type="caution">
    <text evidence="3">The sequence shown here is derived from an EMBL/GenBank/DDBJ whole genome shotgun (WGS) entry which is preliminary data.</text>
</comment>
<evidence type="ECO:0000256" key="1">
    <source>
        <dbReference type="SAM" id="Coils"/>
    </source>
</evidence>
<accession>A0A8S1W951</accession>
<protein>
    <recommendedName>
        <fullName evidence="5">WD40-repeat-containing domain</fullName>
    </recommendedName>
</protein>
<dbReference type="Proteomes" id="UP000683925">
    <property type="component" value="Unassembled WGS sequence"/>
</dbReference>
<sequence length="548" mass="64326">METNQNNLQQDQENDHYFICTSPQCQNRGCFLPSRIQNIHQNCNVLSYKQYVDSIENNNDQFFQSETFQNYDQKLKQYLKKIQKLQKELKEKSLIFNNIKTELNEANAYKNKLKQLLQEFKDKLTQSNFEVLEQAYQSYRQQKSIKNIQRNFQIIENELKINQYLLSIDQVELQDDDNSSDEDSSDDESSDDLNTKILNQQLDPEAQELENKYNQVFNFLRNNAKTQVQQHNEELQSQQQEQNQSQQGEEQTNIKFIEKLGNNLIIVATENQLRIYDLISKSFQSILKQINAKITSLQVTNFEQVIVVGKYDGDIGVLDWNPKQKSTSKPRIFRVSNEEGRLFVEKLQSRHIACLGRDGNCKIYETTNFDVINSFKLDQGDKVVPTCFFAISQLQFFIGAEKTLFFNKKKIDYIFNGKIKQICQFGNRWLVADETTIYILVQNGEFISLLKEFHFSPKQIIYMTTFYQSQCIFINTKSAKSDDYENQVATIQISGEQVDLQLKQLDMKIQVKLLKGYQNNNETFLYGIDGFNVIEHKMIRDNDNFIVL</sequence>
<dbReference type="AlphaFoldDB" id="A0A8S1W951"/>